<dbReference type="PANTHER" id="PTHR11008:SF41">
    <property type="entry name" value="RE70318P"/>
    <property type="match status" value="1"/>
</dbReference>
<keyword evidence="1" id="KW-0732">Signal</keyword>
<dbReference type="Gene3D" id="3.15.10.30">
    <property type="entry name" value="Haemolymph juvenile hormone binding protein"/>
    <property type="match status" value="1"/>
</dbReference>
<accession>A0A5N4B6C7</accession>
<dbReference type="SMART" id="SM00700">
    <property type="entry name" value="JHBP"/>
    <property type="match status" value="1"/>
</dbReference>
<protein>
    <submittedName>
        <fullName evidence="3">Uncharacterized protein</fullName>
    </submittedName>
</protein>
<gene>
    <name evidence="3" type="ORF">PPYR_02141</name>
    <name evidence="2" type="ORF">PPYR_08156</name>
</gene>
<evidence type="ECO:0000313" key="3">
    <source>
        <dbReference type="EMBL" id="KAB0805171.1"/>
    </source>
</evidence>
<feature type="signal peptide" evidence="1">
    <location>
        <begin position="1"/>
        <end position="18"/>
    </location>
</feature>
<evidence type="ECO:0000313" key="4">
    <source>
        <dbReference type="Proteomes" id="UP000327044"/>
    </source>
</evidence>
<dbReference type="AlphaFoldDB" id="A0A5N4B6C7"/>
<dbReference type="EMBL" id="VVIM01000006">
    <property type="protein sequence ID" value="KAB0797162.1"/>
    <property type="molecule type" value="Genomic_DNA"/>
</dbReference>
<sequence>MCFIIVLFGTTLFTTIEPAQLPSYFPRCYQDDRNINECFINAANSLNQYVRSGIPEIGLRPLDPFVSPDLNLTIESPITDIAASAQRFTFYRLYNYRLNSAEVRPKDGAINGTVTLPDVGLSADYQVHGHIVNLPLSGSGDAKVEFGNIICDFLIDNWLEKFSCNEIKLEMSCKIEDVKMNLTGIPNEDATNTLINLSSKLVASELSPAYSNIFKLLFRPFLKRLCRKYPLDHLFPLSS</sequence>
<dbReference type="Pfam" id="PF06585">
    <property type="entry name" value="JHBP"/>
    <property type="match status" value="1"/>
</dbReference>
<dbReference type="OrthoDB" id="8196554at2759"/>
<evidence type="ECO:0000313" key="2">
    <source>
        <dbReference type="EMBL" id="KAB0797162.1"/>
    </source>
</evidence>
<dbReference type="Proteomes" id="UP000327044">
    <property type="component" value="Unassembled WGS sequence"/>
</dbReference>
<dbReference type="InterPro" id="IPR010562">
    <property type="entry name" value="Haemolymph_juvenile_hormone-bd"/>
</dbReference>
<name>A0A5N4B6C7_PHOPY</name>
<evidence type="ECO:0000256" key="1">
    <source>
        <dbReference type="SAM" id="SignalP"/>
    </source>
</evidence>
<reference evidence="3" key="2">
    <citation type="submission" date="2019-08" db="EMBL/GenBank/DDBJ databases">
        <authorList>
            <consortium name="Photinus pyralis genome working group"/>
            <person name="Fallon T.R."/>
            <person name="Sander Lower S.E."/>
            <person name="Weng J.-K."/>
        </authorList>
    </citation>
    <scope>NUCLEOTIDE SEQUENCE</scope>
    <source>
        <strain evidence="3">1611_PpyrPB1</strain>
        <tissue evidence="3">Whole body</tissue>
    </source>
</reference>
<feature type="chain" id="PRO_5036147774" evidence="1">
    <location>
        <begin position="19"/>
        <end position="239"/>
    </location>
</feature>
<dbReference type="InParanoid" id="A0A5N4B6C7"/>
<reference evidence="3 4" key="1">
    <citation type="journal article" date="2018" name="Elife">
        <title>Firefly genomes illuminate parallel origins of bioluminescence in beetles.</title>
        <authorList>
            <person name="Fallon T.R."/>
            <person name="Lower S.E."/>
            <person name="Chang C.H."/>
            <person name="Bessho-Uehara M."/>
            <person name="Martin G.J."/>
            <person name="Bewick A.J."/>
            <person name="Behringer M."/>
            <person name="Debat H.J."/>
            <person name="Wong I."/>
            <person name="Day J.C."/>
            <person name="Suvorov A."/>
            <person name="Silva C.J."/>
            <person name="Stanger-Hall K.F."/>
            <person name="Hall D.W."/>
            <person name="Schmitz R.J."/>
            <person name="Nelson D.R."/>
            <person name="Lewis S.M."/>
            <person name="Shigenobu S."/>
            <person name="Bybee S.M."/>
            <person name="Larracuente A.M."/>
            <person name="Oba Y."/>
            <person name="Weng J.K."/>
        </authorList>
    </citation>
    <scope>NUCLEOTIDE SEQUENCE [LARGE SCALE GENOMIC DNA]</scope>
    <source>
        <strain evidence="3">1611_PpyrPB1</strain>
        <tissue evidence="3">Whole body</tissue>
    </source>
</reference>
<keyword evidence="4" id="KW-1185">Reference proteome</keyword>
<organism evidence="3 4">
    <name type="scientific">Photinus pyralis</name>
    <name type="common">Common eastern firefly</name>
    <name type="synonym">Lampyris pyralis</name>
    <dbReference type="NCBI Taxonomy" id="7054"/>
    <lineage>
        <taxon>Eukaryota</taxon>
        <taxon>Metazoa</taxon>
        <taxon>Ecdysozoa</taxon>
        <taxon>Arthropoda</taxon>
        <taxon>Hexapoda</taxon>
        <taxon>Insecta</taxon>
        <taxon>Pterygota</taxon>
        <taxon>Neoptera</taxon>
        <taxon>Endopterygota</taxon>
        <taxon>Coleoptera</taxon>
        <taxon>Polyphaga</taxon>
        <taxon>Elateriformia</taxon>
        <taxon>Elateroidea</taxon>
        <taxon>Lampyridae</taxon>
        <taxon>Lampyrinae</taxon>
        <taxon>Photinus</taxon>
    </lineage>
</organism>
<dbReference type="InterPro" id="IPR038606">
    <property type="entry name" value="To_sf"/>
</dbReference>
<proteinExistence type="predicted"/>
<comment type="caution">
    <text evidence="3">The sequence shown here is derived from an EMBL/GenBank/DDBJ whole genome shotgun (WGS) entry which is preliminary data.</text>
</comment>
<dbReference type="EMBL" id="VVIM01000001">
    <property type="protein sequence ID" value="KAB0805171.1"/>
    <property type="molecule type" value="Genomic_DNA"/>
</dbReference>
<dbReference type="PANTHER" id="PTHR11008">
    <property type="entry name" value="PROTEIN TAKEOUT-LIKE PROTEIN"/>
    <property type="match status" value="1"/>
</dbReference>
<dbReference type="GO" id="GO:0005615">
    <property type="term" value="C:extracellular space"/>
    <property type="evidence" value="ECO:0007669"/>
    <property type="project" value="TreeGrafter"/>
</dbReference>